<comment type="caution">
    <text evidence="3">The sequence shown here is derived from an EMBL/GenBank/DDBJ whole genome shotgun (WGS) entry which is preliminary data.</text>
</comment>
<dbReference type="PANTHER" id="PTHR12296">
    <property type="entry name" value="DENN DOMAIN-CONTAINING PROTEIN 4"/>
    <property type="match status" value="1"/>
</dbReference>
<dbReference type="Gene3D" id="3.40.50.11500">
    <property type="match status" value="1"/>
</dbReference>
<evidence type="ECO:0000256" key="1">
    <source>
        <dbReference type="SAM" id="MobiDB-lite"/>
    </source>
</evidence>
<feature type="region of interest" description="Disordered" evidence="1">
    <location>
        <begin position="444"/>
        <end position="480"/>
    </location>
</feature>
<feature type="domain" description="UDENN" evidence="2">
    <location>
        <begin position="1"/>
        <end position="480"/>
    </location>
</feature>
<feature type="non-terminal residue" evidence="3">
    <location>
        <position position="1"/>
    </location>
</feature>
<sequence>MASPVAQQQHGEAPRFADYFFQVGLLPNSHLEEKRYKGVGAGVEEPDIITEETGTKCYGVCVTFYERLPSQLASQVESMIQEWREGSLRSHKAASDLEYIQHIRSQLAQNQETLLRARMGLHDPRQMDVDTATLVLDAEEKVEFYKNLLEPLKNTTLVDQDNVYVPRCIGVLSHWGWHDFLRDWLCEVLKVVRGDYEEVEGRRATMLVPLERYVTHLLHEIPLPPPGKLELSINVGQLRLHISRPPVNSISTLKNFSIYPFFRTLSIPNALIVFELILAEKKVIFLSSHLSMLTLAAETVSLLIYPMYWQHILIPVLPARLMSYLQAPMPYIVGVLREYSGELEGEEGRPNDATLVDLDNDVLTLGATATPLPPRERRKLVSRLEKCTGPFNVPIISPHRAPTAEKQRPPQRGPPITVQYAMPLNKHVPRTADSVRKVGFVRLESRPPQQGFPKRMAASDPASATGSKEHLPKISTVGQG</sequence>
<evidence type="ECO:0000313" key="4">
    <source>
        <dbReference type="Proteomes" id="UP001212841"/>
    </source>
</evidence>
<keyword evidence="4" id="KW-1185">Reference proteome</keyword>
<dbReference type="PROSITE" id="PS50211">
    <property type="entry name" value="DENN"/>
    <property type="match status" value="1"/>
</dbReference>
<dbReference type="PANTHER" id="PTHR12296:SF21">
    <property type="entry name" value="DENN DOMAIN-CONTAINING PROTEIN 3"/>
    <property type="match status" value="1"/>
</dbReference>
<evidence type="ECO:0000259" key="2">
    <source>
        <dbReference type="PROSITE" id="PS50211"/>
    </source>
</evidence>
<dbReference type="AlphaFoldDB" id="A0AAD5SC68"/>
<dbReference type="Pfam" id="PF02141">
    <property type="entry name" value="DENN"/>
    <property type="match status" value="1"/>
</dbReference>
<organism evidence="3 4">
    <name type="scientific">Rhizophlyctis rosea</name>
    <dbReference type="NCBI Taxonomy" id="64517"/>
    <lineage>
        <taxon>Eukaryota</taxon>
        <taxon>Fungi</taxon>
        <taxon>Fungi incertae sedis</taxon>
        <taxon>Chytridiomycota</taxon>
        <taxon>Chytridiomycota incertae sedis</taxon>
        <taxon>Chytridiomycetes</taxon>
        <taxon>Rhizophlyctidales</taxon>
        <taxon>Rhizophlyctidaceae</taxon>
        <taxon>Rhizophlyctis</taxon>
    </lineage>
</organism>
<name>A0AAD5SC68_9FUNG</name>
<proteinExistence type="predicted"/>
<dbReference type="SMART" id="SM00799">
    <property type="entry name" value="DENN"/>
    <property type="match status" value="1"/>
</dbReference>
<protein>
    <recommendedName>
        <fullName evidence="2">UDENN domain-containing protein</fullName>
    </recommendedName>
</protein>
<dbReference type="GO" id="GO:0032483">
    <property type="term" value="P:regulation of Rab protein signal transduction"/>
    <property type="evidence" value="ECO:0007669"/>
    <property type="project" value="TreeGrafter"/>
</dbReference>
<dbReference type="InterPro" id="IPR037516">
    <property type="entry name" value="Tripartite_DENN"/>
</dbReference>
<gene>
    <name evidence="3" type="ORF">HK097_008141</name>
</gene>
<dbReference type="InterPro" id="IPR043153">
    <property type="entry name" value="DENN_C"/>
</dbReference>
<feature type="region of interest" description="Disordered" evidence="1">
    <location>
        <begin position="395"/>
        <end position="414"/>
    </location>
</feature>
<dbReference type="Proteomes" id="UP001212841">
    <property type="component" value="Unassembled WGS sequence"/>
</dbReference>
<dbReference type="InterPro" id="IPR001194">
    <property type="entry name" value="cDENN_dom"/>
</dbReference>
<reference evidence="3" key="1">
    <citation type="submission" date="2020-05" db="EMBL/GenBank/DDBJ databases">
        <title>Phylogenomic resolution of chytrid fungi.</title>
        <authorList>
            <person name="Stajich J.E."/>
            <person name="Amses K."/>
            <person name="Simmons R."/>
            <person name="Seto K."/>
            <person name="Myers J."/>
            <person name="Bonds A."/>
            <person name="Quandt C.A."/>
            <person name="Barry K."/>
            <person name="Liu P."/>
            <person name="Grigoriev I."/>
            <person name="Longcore J.E."/>
            <person name="James T.Y."/>
        </authorList>
    </citation>
    <scope>NUCLEOTIDE SEQUENCE</scope>
    <source>
        <strain evidence="3">JEL0318</strain>
    </source>
</reference>
<accession>A0AAD5SC68</accession>
<dbReference type="GO" id="GO:0031410">
    <property type="term" value="C:cytoplasmic vesicle"/>
    <property type="evidence" value="ECO:0007669"/>
    <property type="project" value="TreeGrafter"/>
</dbReference>
<evidence type="ECO:0000313" key="3">
    <source>
        <dbReference type="EMBL" id="KAJ3050876.1"/>
    </source>
</evidence>
<dbReference type="EMBL" id="JADGJD010000460">
    <property type="protein sequence ID" value="KAJ3050876.1"/>
    <property type="molecule type" value="Genomic_DNA"/>
</dbReference>
<dbReference type="InterPro" id="IPR051696">
    <property type="entry name" value="DENN_Domain_GEFs"/>
</dbReference>